<dbReference type="InterPro" id="IPR003352">
    <property type="entry name" value="PTS_EIIC"/>
</dbReference>
<evidence type="ECO:0000256" key="3">
    <source>
        <dbReference type="ARBA" id="ARBA00022475"/>
    </source>
</evidence>
<dbReference type="PROSITE" id="PS51098">
    <property type="entry name" value="PTS_EIIB_TYPE_1"/>
    <property type="match status" value="1"/>
</dbReference>
<dbReference type="GO" id="GO:0008982">
    <property type="term" value="F:protein-N(PI)-phosphohistidine-sugar phosphotransferase activity"/>
    <property type="evidence" value="ECO:0007669"/>
    <property type="project" value="InterPro"/>
</dbReference>
<feature type="active site" description="Phosphocysteine intermediate; for EIIB activity" evidence="14">
    <location>
        <position position="25"/>
    </location>
</feature>
<dbReference type="EMBL" id="LUGO01000091">
    <property type="protein sequence ID" value="OXS37732.1"/>
    <property type="molecule type" value="Genomic_DNA"/>
</dbReference>
<dbReference type="AlphaFoldDB" id="A0A231Q993"/>
<feature type="domain" description="PTS EIIB type-1" evidence="17">
    <location>
        <begin position="3"/>
        <end position="86"/>
    </location>
</feature>
<keyword evidence="5" id="KW-0808">Transferase</keyword>
<name>A0A231Q993_9LACO</name>
<dbReference type="InterPro" id="IPR013013">
    <property type="entry name" value="PTS_EIIC_1"/>
</dbReference>
<comment type="function">
    <text evidence="12">The phosphoenolpyruvate-dependent sugar phosphotransferase system (sugar PTS), a major carbohydrate active transport system, catalyzes the phosphorylation of incoming sugar substrates concomitantly with their translocation across the cell membrane. This system is involved in sucrose transport.</text>
</comment>
<dbReference type="PANTHER" id="PTHR30175">
    <property type="entry name" value="PHOSPHOTRANSFERASE SYSTEM TRANSPORT PROTEIN"/>
    <property type="match status" value="1"/>
</dbReference>
<dbReference type="PROSITE" id="PS00371">
    <property type="entry name" value="PTS_EIIA_TYPE_1_HIS"/>
    <property type="match status" value="1"/>
</dbReference>
<feature type="transmembrane region" description="Helical" evidence="15">
    <location>
        <begin position="248"/>
        <end position="269"/>
    </location>
</feature>
<keyword evidence="2" id="KW-0813">Transport</keyword>
<sequence>MDYKKVASQVIEAVGRDNMVAAAHCATRLRLVLKDDQKIDQAALDNNADVKGTFKTNGQYQIIIGPGDVNFVYDELIKQTGLSEASTEDLKQIAAGNQKFNPVMAFIKLLSDIFVPIIPALVAGGLLMALNNFLTSAGLFGPKALVETYPAIKGLSSMIQVMSAAPFIFMPVLVGISAAKRFGANQFLGAAVGMIMTTPGLIEGKYWNIFGLHVSQTNYYYQVIPVLAAVYILSVLEKWLHKKLPDAVDFTFTPLISLMVTGFLTFVIVGPVMRGLSDAITNGIVWLYDTLGFVGTGVFGLLYSPIVLTGLHQAFPAIETQLITAFTQNHTGYGDFIFVVASMANVAQGAACFAVFMLTKNKKMKGLSSSATVSALLGITEPALFGVNLKLRFPFFCALIGSGIASAIAGLTHVIAVSLGSAAFLGFLSINAKSIPLYVMCELISFAVAFALTFFYGKTHADLVNPEVAATAASAAQASATSSQVEAASEMVADVADVDNENIAAPVDGQVKDLGDVNDQVFSTKLMGDGAAIVPSDGTVYSPVDGQVTVAYETKHAYGLKSKDGAEVLIHIGIDTVNLKGEGFESFVKQGQTVKAGDKLGTVDLAKVKAEGYDTTVMVVVTNTNNYASVNRLNVTAVKHGDNVVAVTTK</sequence>
<keyword evidence="8" id="KW-0418">Kinase</keyword>
<dbReference type="SUPFAM" id="SSF55604">
    <property type="entry name" value="Glucose permease domain IIB"/>
    <property type="match status" value="1"/>
</dbReference>
<dbReference type="GO" id="GO:0009401">
    <property type="term" value="P:phosphoenolpyruvate-dependent sugar phosphotransferase system"/>
    <property type="evidence" value="ECO:0007669"/>
    <property type="project" value="UniProtKB-KW"/>
</dbReference>
<dbReference type="Proteomes" id="UP000215261">
    <property type="component" value="Unassembled WGS sequence"/>
</dbReference>
<evidence type="ECO:0000256" key="15">
    <source>
        <dbReference type="SAM" id="Phobius"/>
    </source>
</evidence>
<evidence type="ECO:0000256" key="7">
    <source>
        <dbReference type="ARBA" id="ARBA00022692"/>
    </source>
</evidence>
<dbReference type="InterPro" id="IPR010973">
    <property type="entry name" value="PTS_IIBC_sucr"/>
</dbReference>
<evidence type="ECO:0000256" key="4">
    <source>
        <dbReference type="ARBA" id="ARBA00022597"/>
    </source>
</evidence>
<reference evidence="19 20" key="1">
    <citation type="submission" date="2016-03" db="EMBL/GenBank/DDBJ databases">
        <title>Sequencing of Lactobacillus Species from Commercial Turkeys.</title>
        <authorList>
            <person name="Johnson T.J."/>
            <person name="Youmans B.P."/>
            <person name="Case K.A."/>
        </authorList>
    </citation>
    <scope>NUCLEOTIDE SEQUENCE [LARGE SCALE GENOMIC DNA]</scope>
    <source>
        <strain evidence="19 20">UMNLA1</strain>
    </source>
</reference>
<accession>A0A231Q993</accession>
<dbReference type="FunFam" id="2.70.70.10:FF:000001">
    <property type="entry name" value="PTS system glucose-specific IIA component"/>
    <property type="match status" value="1"/>
</dbReference>
<dbReference type="PROSITE" id="PS51103">
    <property type="entry name" value="PTS_EIIC_TYPE_1"/>
    <property type="match status" value="1"/>
</dbReference>
<feature type="domain" description="PTS EIIA type-1" evidence="16">
    <location>
        <begin position="519"/>
        <end position="623"/>
    </location>
</feature>
<keyword evidence="4" id="KW-0762">Sugar transport</keyword>
<dbReference type="PROSITE" id="PS51093">
    <property type="entry name" value="PTS_EIIA_TYPE_1"/>
    <property type="match status" value="1"/>
</dbReference>
<keyword evidence="10 15" id="KW-0472">Membrane</keyword>
<dbReference type="Pfam" id="PF02378">
    <property type="entry name" value="PTS_EIIC"/>
    <property type="match status" value="1"/>
</dbReference>
<dbReference type="InterPro" id="IPR036878">
    <property type="entry name" value="Glu_permease_IIB"/>
</dbReference>
<keyword evidence="9 15" id="KW-1133">Transmembrane helix</keyword>
<dbReference type="InterPro" id="IPR011055">
    <property type="entry name" value="Dup_hybrid_motif"/>
</dbReference>
<dbReference type="RefSeq" id="WP_089144832.1">
    <property type="nucleotide sequence ID" value="NZ_BLAS01000070.1"/>
</dbReference>
<evidence type="ECO:0000256" key="12">
    <source>
        <dbReference type="ARBA" id="ARBA00045139"/>
    </source>
</evidence>
<evidence type="ECO:0000313" key="19">
    <source>
        <dbReference type="EMBL" id="OXS37732.1"/>
    </source>
</evidence>
<feature type="transmembrane region" description="Helical" evidence="15">
    <location>
        <begin position="219"/>
        <end position="236"/>
    </location>
</feature>
<dbReference type="NCBIfam" id="TIGR00830">
    <property type="entry name" value="PTBA"/>
    <property type="match status" value="1"/>
</dbReference>
<comment type="caution">
    <text evidence="19">The sequence shown here is derived from an EMBL/GenBank/DDBJ whole genome shotgun (WGS) entry which is preliminary data.</text>
</comment>
<comment type="subcellular location">
    <subcellularLocation>
        <location evidence="1">Cell membrane</location>
        <topology evidence="1">Multi-pass membrane protein</topology>
    </subcellularLocation>
</comment>
<dbReference type="GO" id="GO:0005886">
    <property type="term" value="C:plasma membrane"/>
    <property type="evidence" value="ECO:0007669"/>
    <property type="project" value="UniProtKB-SubCell"/>
</dbReference>
<feature type="transmembrane region" description="Helical" evidence="15">
    <location>
        <begin position="336"/>
        <end position="358"/>
    </location>
</feature>
<dbReference type="SUPFAM" id="SSF51261">
    <property type="entry name" value="Duplicated hybrid motif"/>
    <property type="match status" value="1"/>
</dbReference>
<evidence type="ECO:0000313" key="20">
    <source>
        <dbReference type="Proteomes" id="UP000215261"/>
    </source>
</evidence>
<evidence type="ECO:0000256" key="13">
    <source>
        <dbReference type="ARBA" id="ARBA00048931"/>
    </source>
</evidence>
<evidence type="ECO:0000259" key="16">
    <source>
        <dbReference type="PROSITE" id="PS51093"/>
    </source>
</evidence>
<dbReference type="Pfam" id="PF00367">
    <property type="entry name" value="PTS_EIIB"/>
    <property type="match status" value="1"/>
</dbReference>
<evidence type="ECO:0000256" key="8">
    <source>
        <dbReference type="ARBA" id="ARBA00022777"/>
    </source>
</evidence>
<feature type="transmembrane region" description="Helical" evidence="15">
    <location>
        <begin position="154"/>
        <end position="175"/>
    </location>
</feature>
<evidence type="ECO:0000256" key="2">
    <source>
        <dbReference type="ARBA" id="ARBA00022448"/>
    </source>
</evidence>
<keyword evidence="7 15" id="KW-0812">Transmembrane</keyword>
<dbReference type="InterPro" id="IPR018113">
    <property type="entry name" value="PTrfase_EIIB_Cys"/>
</dbReference>
<dbReference type="Gene3D" id="2.70.70.10">
    <property type="entry name" value="Glucose Permease (Domain IIA)"/>
    <property type="match status" value="1"/>
</dbReference>
<evidence type="ECO:0000256" key="10">
    <source>
        <dbReference type="ARBA" id="ARBA00023136"/>
    </source>
</evidence>
<dbReference type="InterPro" id="IPR001127">
    <property type="entry name" value="PTS_EIIA_1_perm"/>
</dbReference>
<evidence type="ECO:0000256" key="9">
    <source>
        <dbReference type="ARBA" id="ARBA00022989"/>
    </source>
</evidence>
<dbReference type="GO" id="GO:0016301">
    <property type="term" value="F:kinase activity"/>
    <property type="evidence" value="ECO:0007669"/>
    <property type="project" value="UniProtKB-KW"/>
</dbReference>
<dbReference type="NCBIfam" id="TIGR00826">
    <property type="entry name" value="EIIB_glc"/>
    <property type="match status" value="1"/>
</dbReference>
<dbReference type="GO" id="GO:0090589">
    <property type="term" value="F:protein-phosphocysteine-trehalose phosphotransferase system transporter activity"/>
    <property type="evidence" value="ECO:0007669"/>
    <property type="project" value="TreeGrafter"/>
</dbReference>
<organism evidence="19 20">
    <name type="scientific">Ligilactobacillus agilis</name>
    <dbReference type="NCBI Taxonomy" id="1601"/>
    <lineage>
        <taxon>Bacteria</taxon>
        <taxon>Bacillati</taxon>
        <taxon>Bacillota</taxon>
        <taxon>Bacilli</taxon>
        <taxon>Lactobacillales</taxon>
        <taxon>Lactobacillaceae</taxon>
        <taxon>Ligilactobacillus</taxon>
    </lineage>
</organism>
<dbReference type="NCBIfam" id="TIGR01996">
    <property type="entry name" value="PTS-II-BC-sucr"/>
    <property type="match status" value="1"/>
</dbReference>
<evidence type="ECO:0000259" key="17">
    <source>
        <dbReference type="PROSITE" id="PS51098"/>
    </source>
</evidence>
<dbReference type="PROSITE" id="PS01035">
    <property type="entry name" value="PTS_EIIB_TYPE_1_CYS"/>
    <property type="match status" value="1"/>
</dbReference>
<feature type="transmembrane region" description="Helical" evidence="15">
    <location>
        <begin position="393"/>
        <end position="425"/>
    </location>
</feature>
<protein>
    <recommendedName>
        <fullName evidence="11">protein-N(pi)-phosphohistidine--sucrose phosphotransferase</fullName>
        <ecNumber evidence="11">2.7.1.211</ecNumber>
    </recommendedName>
</protein>
<feature type="transmembrane region" description="Helical" evidence="15">
    <location>
        <begin position="113"/>
        <end position="134"/>
    </location>
</feature>
<dbReference type="GO" id="GO:0015771">
    <property type="term" value="P:trehalose transport"/>
    <property type="evidence" value="ECO:0007669"/>
    <property type="project" value="TreeGrafter"/>
</dbReference>
<comment type="catalytic activity">
    <reaction evidence="13">
        <text>N(pros)-phospho-L-histidyl-[protein](out) + sucrose = sucrose 6(G)-phosphate(in) + L-histidyl-[protein]</text>
        <dbReference type="Rhea" id="RHEA:49236"/>
        <dbReference type="Rhea" id="RHEA-COMP:9745"/>
        <dbReference type="Rhea" id="RHEA-COMP:9746"/>
        <dbReference type="ChEBI" id="CHEBI:17992"/>
        <dbReference type="ChEBI" id="CHEBI:29979"/>
        <dbReference type="ChEBI" id="CHEBI:64837"/>
        <dbReference type="ChEBI" id="CHEBI:91002"/>
        <dbReference type="EC" id="2.7.1.211"/>
    </reaction>
</comment>
<dbReference type="InterPro" id="IPR001996">
    <property type="entry name" value="PTS_IIB_1"/>
</dbReference>
<proteinExistence type="predicted"/>
<dbReference type="InterPro" id="IPR050558">
    <property type="entry name" value="PTS_Sugar-Specific_Components"/>
</dbReference>
<evidence type="ECO:0000256" key="11">
    <source>
        <dbReference type="ARBA" id="ARBA00044053"/>
    </source>
</evidence>
<dbReference type="Gene3D" id="3.30.1360.60">
    <property type="entry name" value="Glucose permease domain IIB"/>
    <property type="match status" value="1"/>
</dbReference>
<evidence type="ECO:0000256" key="1">
    <source>
        <dbReference type="ARBA" id="ARBA00004651"/>
    </source>
</evidence>
<dbReference type="PANTHER" id="PTHR30175:SF4">
    <property type="entry name" value="PTS SYSTEM TREHALOSE-SPECIFIC EIIBC COMPONENT"/>
    <property type="match status" value="1"/>
</dbReference>
<gene>
    <name evidence="19" type="ORF">AYP69_09935</name>
</gene>
<evidence type="ECO:0000259" key="18">
    <source>
        <dbReference type="PROSITE" id="PS51103"/>
    </source>
</evidence>
<keyword evidence="3" id="KW-1003">Cell membrane</keyword>
<evidence type="ECO:0000256" key="14">
    <source>
        <dbReference type="PROSITE-ProRule" id="PRU00421"/>
    </source>
</evidence>
<feature type="domain" description="PTS EIIC type-1" evidence="18">
    <location>
        <begin position="121"/>
        <end position="470"/>
    </location>
</feature>
<keyword evidence="6" id="KW-0598">Phosphotransferase system</keyword>
<feature type="transmembrane region" description="Helical" evidence="15">
    <location>
        <begin position="437"/>
        <end position="457"/>
    </location>
</feature>
<evidence type="ECO:0000256" key="5">
    <source>
        <dbReference type="ARBA" id="ARBA00022679"/>
    </source>
</evidence>
<dbReference type="CDD" id="cd00212">
    <property type="entry name" value="PTS_IIB_glc"/>
    <property type="match status" value="1"/>
</dbReference>
<dbReference type="EC" id="2.7.1.211" evidence="11"/>
<dbReference type="Pfam" id="PF00358">
    <property type="entry name" value="PTS_EIIA_1"/>
    <property type="match status" value="1"/>
</dbReference>
<evidence type="ECO:0000256" key="6">
    <source>
        <dbReference type="ARBA" id="ARBA00022683"/>
    </source>
</evidence>